<sequence>MPLEAFHPAVSQWFERDLGAPTEVQARAWPAIGAGGHVLIAAPTGSGKTLAAFLAAIDSLVRRGLESELPDETVVLYVSPLRALSNDIQRNLQLPIAGLGEALTADAQQVPEIRAWVRTGDTSSSERERMRKRPPHIVVTTPESLYVLLTSDSGRRMLSTVRTVIVDEIHAVAGTKRGSHLALSLERLAGLTSQPPQRIGLSATQKPVEAVAAFLTGGADCTIIDTGHVRERDLAIEVSGSPLTAIMANEVWEEVYDRLAALVREHRTTLIFANTRRVCERVARHLADRLGEAWVTSHHGSLAREHRLDAEQRLKQGELRALVATASLELGIDIGEVDLVCQLGSPRSMSAFLQRVGRSGHGVGRVPKGRLFPLTRDDLVESTALMGAVQAGELDRLHIPEGPLDVLAQQIVAEVAGAGETDEAELFERIREAWPYRALSEESFDAVVQMLADGYTTRRGRRGAYLHRDRVNGRLRPRRNARLVALTNGGAIPDHFDYDVILQPEEIRVGTVNEDFAFESMPGDIFQLGNQAYRILKLATGKLYVEDARGAPPSIPFWFGEAPARTAELSEAVSRLREGLDRQLAEGDESDAQQWLEAAYGLTPAAAEQLVRYLAVARAALGVIPTQRHLVLERFFDEAGDMHLVLHAPFGSKLNRSWGLALRKRFCRKFNFELQAAALEDSIVLSLGPTHSFPLDEVWAYLNSKTVREVLIQALLDAPMFGLRWRWNASVGLAVPRTRNGRRRPPQLQRQDAEDLLSVVFPDQLACAENLAGARELPDHPLVDQTLHDCLTDAMDIDALERLLERLEAGEIAVSGRDLAVPSPLSEEVVNARPYAFLDDGAQEERRTLSVRTGDALDVADAAASACYAPEVVARVREEAWPTPRDTDELHDALVMTGFLAARETDADWRPWFEVLAESRRATMVIPLGGEPLWVAAERLGELLAIHPEARLEPTIDAVGEAPESADEALVEQLRSRLETLGPVSAANLGAPLGVSLDRTMAALARLEVEGFVLQGNFLGGSEVAWCERRLLARMHRYAIDRRRAEIEPVSIQHYLRFLLDWHGLTERPEGAEALAGAVERLEGFPVAAGAWESDVLPARVADFSPHMLDQLLASGRFIWLRLLPPRIAEGDERQRPGPLRNTPIALIDRQALADWRQAVPTPEIDELSLSGGARRVLEALQGGGAMFFADLLGPTRMLRTQVEEALGELASWGLVTSDSFTGLRALTAPASKRPPIAASGRRRRRHAPGVDAAGRWSWLPAPERESSAEKRRITTDMESLEHIAWVLLERYGVVFRRVIEREPALPPWRELLYVYRRLEARGEIRGGRFVQQFAGEQFALAEAVGGLKAMRRRETDGTQVVVAGADPLNLMGILTPGTRLPAVSGNRLLYRDGVPQAVLQNGEVHFLETLSTEAKWEAQQWLRRGPGYRASALVSSASIDPAPSDLDRTVGPRLRSPS</sequence>
<comment type="caution">
    <text evidence="11">The sequence shown here is derived from an EMBL/GenBank/DDBJ whole genome shotgun (WGS) entry which is preliminary data.</text>
</comment>
<dbReference type="InterPro" id="IPR055367">
    <property type="entry name" value="WH4_Lhr"/>
</dbReference>
<dbReference type="Pfam" id="PF23234">
    <property type="entry name" value="WHD_4th_Lhr"/>
    <property type="match status" value="1"/>
</dbReference>
<evidence type="ECO:0000259" key="10">
    <source>
        <dbReference type="PROSITE" id="PS51194"/>
    </source>
</evidence>
<dbReference type="SMART" id="SM00490">
    <property type="entry name" value="HELICc"/>
    <property type="match status" value="1"/>
</dbReference>
<dbReference type="Pfam" id="PF23235">
    <property type="entry name" value="WHD_3rd_Lhr"/>
    <property type="match status" value="1"/>
</dbReference>
<feature type="domain" description="Helicase C-terminal" evidence="10">
    <location>
        <begin position="254"/>
        <end position="410"/>
    </location>
</feature>
<dbReference type="InterPro" id="IPR055368">
    <property type="entry name" value="WH3_Lhr"/>
</dbReference>
<reference evidence="11 12" key="1">
    <citation type="submission" date="2019-08" db="EMBL/GenBank/DDBJ databases">
        <title>Bioinformatics analysis of the strain L3 and L5.</title>
        <authorList>
            <person name="Li X."/>
        </authorList>
    </citation>
    <scope>NUCLEOTIDE SEQUENCE [LARGE SCALE GENOMIC DNA]</scope>
    <source>
        <strain evidence="11 12">L5</strain>
    </source>
</reference>
<dbReference type="InterPro" id="IPR045628">
    <property type="entry name" value="Lhr_WH_dom"/>
</dbReference>
<evidence type="ECO:0000259" key="9">
    <source>
        <dbReference type="PROSITE" id="PS51192"/>
    </source>
</evidence>
<evidence type="ECO:0000256" key="3">
    <source>
        <dbReference type="ARBA" id="ARBA00022801"/>
    </source>
</evidence>
<dbReference type="GO" id="GO:0006281">
    <property type="term" value="P:DNA repair"/>
    <property type="evidence" value="ECO:0007669"/>
    <property type="project" value="UniProtKB-KW"/>
</dbReference>
<evidence type="ECO:0000256" key="4">
    <source>
        <dbReference type="ARBA" id="ARBA00022806"/>
    </source>
</evidence>
<evidence type="ECO:0000256" key="1">
    <source>
        <dbReference type="ARBA" id="ARBA00022741"/>
    </source>
</evidence>
<dbReference type="RefSeq" id="WP_149328413.1">
    <property type="nucleotide sequence ID" value="NZ_VTPY01000004.1"/>
</dbReference>
<accession>A0A7V7FZ02</accession>
<keyword evidence="4 11" id="KW-0347">Helicase</keyword>
<dbReference type="CDD" id="cd18796">
    <property type="entry name" value="SF2_C_LHR"/>
    <property type="match status" value="1"/>
</dbReference>
<keyword evidence="8" id="KW-0413">Isomerase</keyword>
<dbReference type="Pfam" id="PF00271">
    <property type="entry name" value="Helicase_C"/>
    <property type="match status" value="1"/>
</dbReference>
<dbReference type="InterPro" id="IPR011545">
    <property type="entry name" value="DEAD/DEAH_box_helicase_dom"/>
</dbReference>
<evidence type="ECO:0000256" key="5">
    <source>
        <dbReference type="ARBA" id="ARBA00022840"/>
    </source>
</evidence>
<dbReference type="InterPro" id="IPR001650">
    <property type="entry name" value="Helicase_C-like"/>
</dbReference>
<dbReference type="InterPro" id="IPR052511">
    <property type="entry name" value="ATP-dep_Helicase"/>
</dbReference>
<keyword evidence="5" id="KW-0067">ATP-binding</keyword>
<dbReference type="Pfam" id="PF08494">
    <property type="entry name" value="DEAD_assoc"/>
    <property type="match status" value="1"/>
</dbReference>
<keyword evidence="2" id="KW-0227">DNA damage</keyword>
<evidence type="ECO:0000256" key="8">
    <source>
        <dbReference type="ARBA" id="ARBA00023235"/>
    </source>
</evidence>
<dbReference type="GO" id="GO:0016887">
    <property type="term" value="F:ATP hydrolysis activity"/>
    <property type="evidence" value="ECO:0007669"/>
    <property type="project" value="TreeGrafter"/>
</dbReference>
<protein>
    <submittedName>
        <fullName evidence="11">DEAD/DEAH box helicase</fullName>
    </submittedName>
</protein>
<feature type="domain" description="Helicase ATP-binding" evidence="9">
    <location>
        <begin position="29"/>
        <end position="223"/>
    </location>
</feature>
<keyword evidence="6" id="KW-0238">DNA-binding</keyword>
<dbReference type="EMBL" id="VTPY01000004">
    <property type="protein sequence ID" value="KAA0011852.1"/>
    <property type="molecule type" value="Genomic_DNA"/>
</dbReference>
<keyword evidence="7" id="KW-0234">DNA repair</keyword>
<dbReference type="InterPro" id="IPR027417">
    <property type="entry name" value="P-loop_NTPase"/>
</dbReference>
<dbReference type="SUPFAM" id="SSF52540">
    <property type="entry name" value="P-loop containing nucleoside triphosphate hydrolases"/>
    <property type="match status" value="1"/>
</dbReference>
<evidence type="ECO:0000256" key="6">
    <source>
        <dbReference type="ARBA" id="ARBA00023125"/>
    </source>
</evidence>
<keyword evidence="3" id="KW-0378">Hydrolase</keyword>
<dbReference type="InterPro" id="IPR013701">
    <property type="entry name" value="Lhr-like_DEAD/DEAH_assoc"/>
</dbReference>
<keyword evidence="12" id="KW-1185">Reference proteome</keyword>
<dbReference type="Pfam" id="PF19306">
    <property type="entry name" value="WHD_Lhr"/>
    <property type="match status" value="1"/>
</dbReference>
<dbReference type="GO" id="GO:0004386">
    <property type="term" value="F:helicase activity"/>
    <property type="evidence" value="ECO:0007669"/>
    <property type="project" value="UniProtKB-KW"/>
</dbReference>
<dbReference type="Gene3D" id="3.40.50.300">
    <property type="entry name" value="P-loop containing nucleotide triphosphate hydrolases"/>
    <property type="match status" value="2"/>
</dbReference>
<dbReference type="Proteomes" id="UP000486760">
    <property type="component" value="Unassembled WGS sequence"/>
</dbReference>
<keyword evidence="1" id="KW-0547">Nucleotide-binding</keyword>
<dbReference type="PANTHER" id="PTHR47962:SF5">
    <property type="entry name" value="ATP-DEPENDENT HELICASE LHR-RELATED"/>
    <property type="match status" value="1"/>
</dbReference>
<proteinExistence type="predicted"/>
<dbReference type="InterPro" id="IPR014001">
    <property type="entry name" value="Helicase_ATP-bd"/>
</dbReference>
<evidence type="ECO:0000256" key="7">
    <source>
        <dbReference type="ARBA" id="ARBA00023204"/>
    </source>
</evidence>
<evidence type="ECO:0000313" key="12">
    <source>
        <dbReference type="Proteomes" id="UP000486760"/>
    </source>
</evidence>
<dbReference type="PROSITE" id="PS51194">
    <property type="entry name" value="HELICASE_CTER"/>
    <property type="match status" value="1"/>
</dbReference>
<dbReference type="CDD" id="cd17922">
    <property type="entry name" value="DEXHc_LHR-like"/>
    <property type="match status" value="1"/>
</dbReference>
<evidence type="ECO:0000313" key="11">
    <source>
        <dbReference type="EMBL" id="KAA0011852.1"/>
    </source>
</evidence>
<gene>
    <name evidence="11" type="ORF">F0A17_11120</name>
</gene>
<dbReference type="Pfam" id="PF00270">
    <property type="entry name" value="DEAD"/>
    <property type="match status" value="1"/>
</dbReference>
<dbReference type="PROSITE" id="PS51192">
    <property type="entry name" value="HELICASE_ATP_BIND_1"/>
    <property type="match status" value="1"/>
</dbReference>
<evidence type="ECO:0000256" key="2">
    <source>
        <dbReference type="ARBA" id="ARBA00022763"/>
    </source>
</evidence>
<dbReference type="GO" id="GO:0005524">
    <property type="term" value="F:ATP binding"/>
    <property type="evidence" value="ECO:0007669"/>
    <property type="project" value="UniProtKB-KW"/>
</dbReference>
<dbReference type="PANTHER" id="PTHR47962">
    <property type="entry name" value="ATP-DEPENDENT HELICASE LHR-RELATED-RELATED"/>
    <property type="match status" value="1"/>
</dbReference>
<dbReference type="GO" id="GO:0003677">
    <property type="term" value="F:DNA binding"/>
    <property type="evidence" value="ECO:0007669"/>
    <property type="project" value="UniProtKB-KW"/>
</dbReference>
<dbReference type="SMART" id="SM00487">
    <property type="entry name" value="DEXDc"/>
    <property type="match status" value="1"/>
</dbReference>
<organism evidence="11 12">
    <name type="scientific">Billgrantia pellis</name>
    <dbReference type="NCBI Taxonomy" id="2606936"/>
    <lineage>
        <taxon>Bacteria</taxon>
        <taxon>Pseudomonadati</taxon>
        <taxon>Pseudomonadota</taxon>
        <taxon>Gammaproteobacteria</taxon>
        <taxon>Oceanospirillales</taxon>
        <taxon>Halomonadaceae</taxon>
        <taxon>Billgrantia</taxon>
    </lineage>
</organism>
<name>A0A7V7FZ02_9GAMM</name>